<evidence type="ECO:0000256" key="7">
    <source>
        <dbReference type="RuleBase" id="RU003426"/>
    </source>
</evidence>
<dbReference type="InterPro" id="IPR046346">
    <property type="entry name" value="Aminoacid_DH-like_N_sf"/>
</dbReference>
<evidence type="ECO:0000313" key="11">
    <source>
        <dbReference type="Proteomes" id="UP000265515"/>
    </source>
</evidence>
<feature type="binding site" evidence="6">
    <location>
        <position position="117"/>
    </location>
    <ligand>
        <name>a divalent metal cation</name>
        <dbReference type="ChEBI" id="CHEBI:60240"/>
    </ligand>
</feature>
<feature type="binding site" evidence="5">
    <location>
        <position position="58"/>
    </location>
    <ligand>
        <name>(S)-malate</name>
        <dbReference type="ChEBI" id="CHEBI:15589"/>
    </ligand>
</feature>
<feature type="active site" description="Proton donor" evidence="4">
    <location>
        <position position="5"/>
    </location>
</feature>
<dbReference type="InterPro" id="IPR001891">
    <property type="entry name" value="Malic_OxRdtase"/>
</dbReference>
<evidence type="ECO:0000256" key="4">
    <source>
        <dbReference type="PIRSR" id="PIRSR000106-1"/>
    </source>
</evidence>
<evidence type="ECO:0000256" key="1">
    <source>
        <dbReference type="ARBA" id="ARBA00001936"/>
    </source>
</evidence>
<accession>A0A388LWL7</accession>
<feature type="binding site" evidence="5">
    <location>
        <position position="281"/>
    </location>
    <ligand>
        <name>(S)-malate</name>
        <dbReference type="ChEBI" id="CHEBI:15589"/>
    </ligand>
</feature>
<name>A0A388LWL7_CHABU</name>
<dbReference type="InterPro" id="IPR015884">
    <property type="entry name" value="Malic_enzyme_CS"/>
</dbReference>
<dbReference type="PANTHER" id="PTHR23406:SF90">
    <property type="entry name" value="MALIC ENZYME-RELATED"/>
    <property type="match status" value="1"/>
</dbReference>
<evidence type="ECO:0000259" key="9">
    <source>
        <dbReference type="SMART" id="SM01274"/>
    </source>
</evidence>
<dbReference type="GO" id="GO:0046872">
    <property type="term" value="F:metal ion binding"/>
    <property type="evidence" value="ECO:0007669"/>
    <property type="project" value="UniProtKB-KW"/>
</dbReference>
<dbReference type="Gene3D" id="3.40.50.720">
    <property type="entry name" value="NAD(P)-binding Rossmann-like Domain"/>
    <property type="match status" value="1"/>
</dbReference>
<dbReference type="Proteomes" id="UP000265515">
    <property type="component" value="Unassembled WGS sequence"/>
</dbReference>
<dbReference type="PIRSF" id="PIRSF000106">
    <property type="entry name" value="ME"/>
    <property type="match status" value="1"/>
</dbReference>
<dbReference type="AlphaFoldDB" id="A0A388LWL7"/>
<organism evidence="10 11">
    <name type="scientific">Chara braunii</name>
    <name type="common">Braun's stonewort</name>
    <dbReference type="NCBI Taxonomy" id="69332"/>
    <lineage>
        <taxon>Eukaryota</taxon>
        <taxon>Viridiplantae</taxon>
        <taxon>Streptophyta</taxon>
        <taxon>Charophyceae</taxon>
        <taxon>Charales</taxon>
        <taxon>Characeae</taxon>
        <taxon>Chara</taxon>
    </lineage>
</organism>
<keyword evidence="3 6" id="KW-0479">Metal-binding</keyword>
<evidence type="ECO:0000256" key="2">
    <source>
        <dbReference type="ARBA" id="ARBA00008785"/>
    </source>
</evidence>
<evidence type="ECO:0000256" key="3">
    <source>
        <dbReference type="ARBA" id="ARBA00022723"/>
    </source>
</evidence>
<dbReference type="SUPFAM" id="SSF53223">
    <property type="entry name" value="Aminoacid dehydrogenase-like, N-terminal domain"/>
    <property type="match status" value="1"/>
</dbReference>
<proteinExistence type="inferred from homology"/>
<dbReference type="GO" id="GO:0006108">
    <property type="term" value="P:malate metabolic process"/>
    <property type="evidence" value="ECO:0007669"/>
    <property type="project" value="TreeGrafter"/>
</dbReference>
<dbReference type="SUPFAM" id="SSF51735">
    <property type="entry name" value="NAD(P)-binding Rossmann-fold domains"/>
    <property type="match status" value="1"/>
</dbReference>
<dbReference type="InterPro" id="IPR012302">
    <property type="entry name" value="Malic_NAD-bd"/>
</dbReference>
<comment type="caution">
    <text evidence="10">The sequence shown here is derived from an EMBL/GenBank/DDBJ whole genome shotgun (WGS) entry which is preliminary data.</text>
</comment>
<dbReference type="Gene3D" id="3.40.50.10380">
    <property type="entry name" value="Malic enzyme, N-terminal domain"/>
    <property type="match status" value="2"/>
</dbReference>
<evidence type="ECO:0000256" key="6">
    <source>
        <dbReference type="PIRSR" id="PIRSR000106-3"/>
    </source>
</evidence>
<keyword evidence="7" id="KW-0560">Oxidoreductase</keyword>
<feature type="domain" description="Malic enzyme N-terminal" evidence="9">
    <location>
        <begin position="1"/>
        <end position="131"/>
    </location>
</feature>
<dbReference type="PROSITE" id="PS00331">
    <property type="entry name" value="MALIC_ENZYMES"/>
    <property type="match status" value="1"/>
</dbReference>
<gene>
    <name evidence="10" type="ORF">CBR_g41782</name>
</gene>
<dbReference type="OrthoDB" id="5365701at2759"/>
<comment type="similarity">
    <text evidence="2 7">Belongs to the malic enzymes family.</text>
</comment>
<dbReference type="SMART" id="SM00919">
    <property type="entry name" value="Malic_M"/>
    <property type="match status" value="1"/>
</dbReference>
<dbReference type="SMART" id="SM01274">
    <property type="entry name" value="malic"/>
    <property type="match status" value="1"/>
</dbReference>
<dbReference type="EMBL" id="BFEA01000576">
    <property type="protein sequence ID" value="GBG86718.1"/>
    <property type="molecule type" value="Genomic_DNA"/>
</dbReference>
<dbReference type="GO" id="GO:0051287">
    <property type="term" value="F:NAD binding"/>
    <property type="evidence" value="ECO:0007669"/>
    <property type="project" value="InterPro"/>
</dbReference>
<protein>
    <recommendedName>
        <fullName evidence="7">Malic enzyme</fullName>
    </recommendedName>
</protein>
<dbReference type="Gramene" id="GBG86718">
    <property type="protein sequence ID" value="GBG86718"/>
    <property type="gene ID" value="CBR_g41782"/>
</dbReference>
<dbReference type="InterPro" id="IPR012301">
    <property type="entry name" value="Malic_N_dom"/>
</dbReference>
<dbReference type="PANTHER" id="PTHR23406">
    <property type="entry name" value="MALIC ENZYME-RELATED"/>
    <property type="match status" value="1"/>
</dbReference>
<feature type="binding site" evidence="6">
    <location>
        <position position="140"/>
    </location>
    <ligand>
        <name>a divalent metal cation</name>
        <dbReference type="ChEBI" id="CHEBI:60240"/>
    </ligand>
</feature>
<comment type="cofactor">
    <cofactor evidence="6">
        <name>Mg(2+)</name>
        <dbReference type="ChEBI" id="CHEBI:18420"/>
    </cofactor>
    <cofactor evidence="6">
        <name>Mn(2+)</name>
        <dbReference type="ChEBI" id="CHEBI:29035"/>
    </cofactor>
    <text evidence="6">Divalent metal cations. Prefers magnesium or manganese.</text>
</comment>
<evidence type="ECO:0000256" key="5">
    <source>
        <dbReference type="PIRSR" id="PIRSR000106-2"/>
    </source>
</evidence>
<comment type="cofactor">
    <cofactor evidence="1">
        <name>Mn(2+)</name>
        <dbReference type="ChEBI" id="CHEBI:29035"/>
    </cofactor>
</comment>
<dbReference type="OMA" id="HILHHIR"/>
<dbReference type="GO" id="GO:0004473">
    <property type="term" value="F:malate dehydrogenase (decarboxylating) (NADP+) activity"/>
    <property type="evidence" value="ECO:0007669"/>
    <property type="project" value="TreeGrafter"/>
</dbReference>
<sequence length="301" mass="33017">MPIIYTPTVGLACQRYGLLFRRPRGLFITINDRGRVFEILKNWPEKRVRVIVITDGERILGLGDLGVQGMGIAVGKLTLYTVCGGVNPSEAYDELIDEFMVCAKKRFGDNVLVQFEDFANHNAFRLLFQYRGSHLVFNDDIQGTASVALAGLMAARPMTGKALHEQRYLFFGAGEAGTGIAELIATAISKERNIPVQEARKLIFLVDSKGLVTFSRLETLHDHKLPFAHKVDHCPDLLSAIRALKPNVLIGVSAQSGAFNREVLTAMASINTRPIIFALSNPTSKSECTAAEALTITQGAR</sequence>
<feature type="binding site" evidence="6">
    <location>
        <position position="116"/>
    </location>
    <ligand>
        <name>a divalent metal cation</name>
        <dbReference type="ChEBI" id="CHEBI:60240"/>
    </ligand>
</feature>
<evidence type="ECO:0000259" key="8">
    <source>
        <dbReference type="SMART" id="SM00919"/>
    </source>
</evidence>
<keyword evidence="11" id="KW-1185">Reference proteome</keyword>
<dbReference type="GO" id="GO:0009507">
    <property type="term" value="C:chloroplast"/>
    <property type="evidence" value="ECO:0007669"/>
    <property type="project" value="TreeGrafter"/>
</dbReference>
<evidence type="ECO:0000313" key="10">
    <source>
        <dbReference type="EMBL" id="GBG86718.1"/>
    </source>
</evidence>
<feature type="domain" description="Malic enzyme NAD-binding" evidence="8">
    <location>
        <begin position="141"/>
        <end position="301"/>
    </location>
</feature>
<dbReference type="STRING" id="69332.A0A388LWL7"/>
<dbReference type="InterPro" id="IPR037062">
    <property type="entry name" value="Malic_N_dom_sf"/>
</dbReference>
<dbReference type="InterPro" id="IPR036291">
    <property type="entry name" value="NAD(P)-bd_dom_sf"/>
</dbReference>
<dbReference type="Pfam" id="PF00390">
    <property type="entry name" value="malic"/>
    <property type="match status" value="1"/>
</dbReference>
<feature type="active site" description="Proton acceptor" evidence="4">
    <location>
        <position position="76"/>
    </location>
</feature>
<reference evidence="10 11" key="1">
    <citation type="journal article" date="2018" name="Cell">
        <title>The Chara Genome: Secondary Complexity and Implications for Plant Terrestrialization.</title>
        <authorList>
            <person name="Nishiyama T."/>
            <person name="Sakayama H."/>
            <person name="Vries J.D."/>
            <person name="Buschmann H."/>
            <person name="Saint-Marcoux D."/>
            <person name="Ullrich K.K."/>
            <person name="Haas F.B."/>
            <person name="Vanderstraeten L."/>
            <person name="Becker D."/>
            <person name="Lang D."/>
            <person name="Vosolsobe S."/>
            <person name="Rombauts S."/>
            <person name="Wilhelmsson P.K.I."/>
            <person name="Janitza P."/>
            <person name="Kern R."/>
            <person name="Heyl A."/>
            <person name="Rumpler F."/>
            <person name="Villalobos L.I.A.C."/>
            <person name="Clay J.M."/>
            <person name="Skokan R."/>
            <person name="Toyoda A."/>
            <person name="Suzuki Y."/>
            <person name="Kagoshima H."/>
            <person name="Schijlen E."/>
            <person name="Tajeshwar N."/>
            <person name="Catarino B."/>
            <person name="Hetherington A.J."/>
            <person name="Saltykova A."/>
            <person name="Bonnot C."/>
            <person name="Breuninger H."/>
            <person name="Symeonidi A."/>
            <person name="Radhakrishnan G.V."/>
            <person name="Van Nieuwerburgh F."/>
            <person name="Deforce D."/>
            <person name="Chang C."/>
            <person name="Karol K.G."/>
            <person name="Hedrich R."/>
            <person name="Ulvskov P."/>
            <person name="Glockner G."/>
            <person name="Delwiche C.F."/>
            <person name="Petrasek J."/>
            <person name="Van de Peer Y."/>
            <person name="Friml J."/>
            <person name="Beilby M."/>
            <person name="Dolan L."/>
            <person name="Kohara Y."/>
            <person name="Sugano S."/>
            <person name="Fujiyama A."/>
            <person name="Delaux P.-M."/>
            <person name="Quint M."/>
            <person name="TheiBen G."/>
            <person name="Hagemann M."/>
            <person name="Harholt J."/>
            <person name="Dunand C."/>
            <person name="Zachgo S."/>
            <person name="Langdale J."/>
            <person name="Maumus F."/>
            <person name="Straeten D.V.D."/>
            <person name="Gould S.B."/>
            <person name="Rensing S.A."/>
        </authorList>
    </citation>
    <scope>NUCLEOTIDE SEQUENCE [LARGE SCALE GENOMIC DNA]</scope>
    <source>
        <strain evidence="10 11">S276</strain>
    </source>
</reference>
<dbReference type="Pfam" id="PF03949">
    <property type="entry name" value="Malic_M"/>
    <property type="match status" value="1"/>
</dbReference>